<evidence type="ECO:0000313" key="1">
    <source>
        <dbReference type="EMBL" id="JAD19431.1"/>
    </source>
</evidence>
<protein>
    <submittedName>
        <fullName evidence="1">Uncharacterized protein</fullName>
    </submittedName>
</protein>
<organism evidence="1">
    <name type="scientific">Arundo donax</name>
    <name type="common">Giant reed</name>
    <name type="synonym">Donax arundinaceus</name>
    <dbReference type="NCBI Taxonomy" id="35708"/>
    <lineage>
        <taxon>Eukaryota</taxon>
        <taxon>Viridiplantae</taxon>
        <taxon>Streptophyta</taxon>
        <taxon>Embryophyta</taxon>
        <taxon>Tracheophyta</taxon>
        <taxon>Spermatophyta</taxon>
        <taxon>Magnoliopsida</taxon>
        <taxon>Liliopsida</taxon>
        <taxon>Poales</taxon>
        <taxon>Poaceae</taxon>
        <taxon>PACMAD clade</taxon>
        <taxon>Arundinoideae</taxon>
        <taxon>Arundineae</taxon>
        <taxon>Arundo</taxon>
    </lineage>
</organism>
<dbReference type="AlphaFoldDB" id="A0A0A8XZW5"/>
<dbReference type="EMBL" id="GBRH01278464">
    <property type="protein sequence ID" value="JAD19431.1"/>
    <property type="molecule type" value="Transcribed_RNA"/>
</dbReference>
<proteinExistence type="predicted"/>
<accession>A0A0A8XZW5</accession>
<reference evidence="1" key="1">
    <citation type="submission" date="2014-09" db="EMBL/GenBank/DDBJ databases">
        <authorList>
            <person name="Magalhaes I.L.F."/>
            <person name="Oliveira U."/>
            <person name="Santos F.R."/>
            <person name="Vidigal T.H.D.A."/>
            <person name="Brescovit A.D."/>
            <person name="Santos A.J."/>
        </authorList>
    </citation>
    <scope>NUCLEOTIDE SEQUENCE</scope>
    <source>
        <tissue evidence="1">Shoot tissue taken approximately 20 cm above the soil surface</tissue>
    </source>
</reference>
<name>A0A0A8XZW5_ARUDO</name>
<reference evidence="1" key="2">
    <citation type="journal article" date="2015" name="Data Brief">
        <title>Shoot transcriptome of the giant reed, Arundo donax.</title>
        <authorList>
            <person name="Barrero R.A."/>
            <person name="Guerrero F.D."/>
            <person name="Moolhuijzen P."/>
            <person name="Goolsby J.A."/>
            <person name="Tidwell J."/>
            <person name="Bellgard S.E."/>
            <person name="Bellgard M.I."/>
        </authorList>
    </citation>
    <scope>NUCLEOTIDE SEQUENCE</scope>
    <source>
        <tissue evidence="1">Shoot tissue taken approximately 20 cm above the soil surface</tissue>
    </source>
</reference>
<sequence length="20" mass="2326">MPRTNKGVNIGKQKVYTYEV</sequence>